<gene>
    <name evidence="2" type="ORF">JCM9157_3162</name>
</gene>
<reference evidence="2 3" key="1">
    <citation type="journal article" date="2014" name="Genome Announc.">
        <title>Draft Genome Sequences of Three Alkaliphilic Bacillus Strains, Bacillus wakoensis JCM 9140T, Bacillus akibai JCM 9157T, and Bacillus hemicellulosilyticus JCM 9152T.</title>
        <authorList>
            <person name="Yuki M."/>
            <person name="Oshima K."/>
            <person name="Suda W."/>
            <person name="Oshida Y."/>
            <person name="Kitamura K."/>
            <person name="Iida T."/>
            <person name="Hattori M."/>
            <person name="Ohkuma M."/>
        </authorList>
    </citation>
    <scope>NUCLEOTIDE SEQUENCE [LARGE SCALE GENOMIC DNA]</scope>
    <source>
        <strain evidence="2 3">JCM 9157</strain>
    </source>
</reference>
<dbReference type="EMBL" id="BAUV01000026">
    <property type="protein sequence ID" value="GAE36017.1"/>
    <property type="molecule type" value="Genomic_DNA"/>
</dbReference>
<organism evidence="2 3">
    <name type="scientific">Halalkalibacter akibai (strain ATCC 43226 / DSM 21942 / CIP 109018 / JCM 9157 / 1139)</name>
    <name type="common">Bacillus akibai</name>
    <dbReference type="NCBI Taxonomy" id="1236973"/>
    <lineage>
        <taxon>Bacteria</taxon>
        <taxon>Bacillati</taxon>
        <taxon>Bacillota</taxon>
        <taxon>Bacilli</taxon>
        <taxon>Bacillales</taxon>
        <taxon>Bacillaceae</taxon>
        <taxon>Halalkalibacter</taxon>
    </lineage>
</organism>
<name>W4QVU9_HALA3</name>
<evidence type="ECO:0000259" key="1">
    <source>
        <dbReference type="Pfam" id="PF26353"/>
    </source>
</evidence>
<evidence type="ECO:0000313" key="2">
    <source>
        <dbReference type="EMBL" id="GAE36017.1"/>
    </source>
</evidence>
<proteinExistence type="predicted"/>
<dbReference type="Proteomes" id="UP000018896">
    <property type="component" value="Unassembled WGS sequence"/>
</dbReference>
<accession>W4QVU9</accession>
<feature type="domain" description="YhfM-like" evidence="1">
    <location>
        <begin position="22"/>
        <end position="112"/>
    </location>
</feature>
<evidence type="ECO:0000313" key="3">
    <source>
        <dbReference type="Proteomes" id="UP000018896"/>
    </source>
</evidence>
<dbReference type="InterPro" id="IPR058780">
    <property type="entry name" value="YhfM-like_dom"/>
</dbReference>
<comment type="caution">
    <text evidence="2">The sequence shown here is derived from an EMBL/GenBank/DDBJ whole genome shotgun (WGS) entry which is preliminary data.</text>
</comment>
<keyword evidence="3" id="KW-1185">Reference proteome</keyword>
<sequence length="115" mass="12917">MVLLDEEIVKIEFSPSKGVGSTNADVSVSFEDSHSIKVLEQVIKHSVEKKVDVHKEPDYDLVVSYGDQLPMHAIHLWLGNEGEESILMYMVGEGETFKTTTTATKQLRELIVQNQ</sequence>
<dbReference type="eggNOG" id="ENOG50308UT">
    <property type="taxonomic scope" value="Bacteria"/>
</dbReference>
<dbReference type="Pfam" id="PF26353">
    <property type="entry name" value="YhfM"/>
    <property type="match status" value="1"/>
</dbReference>
<dbReference type="AlphaFoldDB" id="W4QVU9"/>
<protein>
    <recommendedName>
        <fullName evidence="1">YhfM-like domain-containing protein</fullName>
    </recommendedName>
</protein>